<organism evidence="16 17">
    <name type="scientific">Mesoterricola sediminis</name>
    <dbReference type="NCBI Taxonomy" id="2927980"/>
    <lineage>
        <taxon>Bacteria</taxon>
        <taxon>Pseudomonadati</taxon>
        <taxon>Acidobacteriota</taxon>
        <taxon>Holophagae</taxon>
        <taxon>Holophagales</taxon>
        <taxon>Holophagaceae</taxon>
        <taxon>Mesoterricola</taxon>
    </lineage>
</organism>
<feature type="compositionally biased region" description="Basic and acidic residues" evidence="13">
    <location>
        <begin position="449"/>
        <end position="462"/>
    </location>
</feature>
<feature type="region of interest" description="Disordered" evidence="13">
    <location>
        <begin position="444"/>
        <end position="481"/>
    </location>
</feature>
<dbReference type="GO" id="GO:0003917">
    <property type="term" value="F:DNA topoisomerase type I (single strand cut, ATP-independent) activity"/>
    <property type="evidence" value="ECO:0007669"/>
    <property type="project" value="UniProtKB-EC"/>
</dbReference>
<accession>A0AA48GTL1</accession>
<dbReference type="InterPro" id="IPR013826">
    <property type="entry name" value="Topo_IA_cen_sub3"/>
</dbReference>
<comment type="catalytic activity">
    <reaction evidence="1">
        <text>ATP-independent breakage of single-stranded DNA, followed by passage and rejoining.</text>
        <dbReference type="EC" id="5.6.2.1"/>
    </reaction>
</comment>
<dbReference type="InterPro" id="IPR006171">
    <property type="entry name" value="TOPRIM_dom"/>
</dbReference>
<feature type="domain" description="Toprim" evidence="14">
    <location>
        <begin position="5"/>
        <end position="138"/>
    </location>
</feature>
<keyword evidence="5" id="KW-0460">Magnesium</keyword>
<dbReference type="PROSITE" id="PS52039">
    <property type="entry name" value="TOPO_IA_2"/>
    <property type="match status" value="1"/>
</dbReference>
<sequence>MGASIRLIVSEKPSMGRAIAAALGIQGSGRSFIQGGDVIVTWCVGHLVEALAPEGYDPALKQWRMDRLPFFPEAFRYAPIEATKDQYQVVERLMNREDVTEIVNATDAGREGELIFDLVYRLSGTSKPVVRFWTSSLTDDAIREAYGRMKPGTAYEGLRDAARCRQEADWLVGINCTRAQTLAQRRSGGEGVFSVGRVQTPTLALLVNRELEIQNFVPKDFWTLWAVFQAGAGTYRGKWFRKEDGKDVERFDTEAAARDLAEALKGHPGKVASVTARTEKKKPELLYDLTALQKEANKRFGFTAEHTLEVAQDLYEAKLISYPRTNSRCLTEADAAKAPGWIRSLAQGQLEELRPYVDQLRKRWPVKLDKRFVNDKEVEDHSALVPTETPARSLSGDRLKIYELIARRFLAAFWPDRIEGKTTIVTHVLKEAFKTTGTVVKELGWSEVDPPHSRPRREAKAEDGEEPEEEESGLLPAVTKGEAVETRELFPKAGKTTPPKRMSEADLLGAMQSAGKELDDEELKGAMKDCGLGTPATRANIIETLLKRGYVERKRNILQPTPKGIELVRSLKAEVLTSPQLTGEWEAKMERIRRGEAARDAFMEGIRAFVSEVIAQIRDAAPARPRPATGPVVGTCPRCGSSLHLRTWEGAHYARCGATADPECKVGFACGEDGAPLETCRRCRGPLRTTRAGAKVCVACGAWDADLPEHMPEAGTCPSCGQPMRLVPSTARGQWFRRCAPCGRTEPAV</sequence>
<evidence type="ECO:0000256" key="12">
    <source>
        <dbReference type="ARBA" id="ARBA00032877"/>
    </source>
</evidence>
<evidence type="ECO:0000313" key="17">
    <source>
        <dbReference type="Proteomes" id="UP001228113"/>
    </source>
</evidence>
<dbReference type="InterPro" id="IPR005738">
    <property type="entry name" value="TopoIII"/>
</dbReference>
<dbReference type="CDD" id="cd00186">
    <property type="entry name" value="TOP1Ac"/>
    <property type="match status" value="1"/>
</dbReference>
<dbReference type="GO" id="GO:0006281">
    <property type="term" value="P:DNA repair"/>
    <property type="evidence" value="ECO:0007669"/>
    <property type="project" value="TreeGrafter"/>
</dbReference>
<evidence type="ECO:0000256" key="5">
    <source>
        <dbReference type="ARBA" id="ARBA00022842"/>
    </source>
</evidence>
<gene>
    <name evidence="16" type="primary">topB</name>
    <name evidence="16" type="ORF">METESE_23250</name>
</gene>
<dbReference type="RefSeq" id="WP_316410253.1">
    <property type="nucleotide sequence ID" value="NZ_AP027081.1"/>
</dbReference>
<dbReference type="GO" id="GO:0043597">
    <property type="term" value="C:cytoplasmic replication fork"/>
    <property type="evidence" value="ECO:0007669"/>
    <property type="project" value="TreeGrafter"/>
</dbReference>
<dbReference type="NCBIfam" id="NF005829">
    <property type="entry name" value="PRK07726.1"/>
    <property type="match status" value="1"/>
</dbReference>
<dbReference type="GO" id="GO:0046872">
    <property type="term" value="F:metal ion binding"/>
    <property type="evidence" value="ECO:0007669"/>
    <property type="project" value="UniProtKB-KW"/>
</dbReference>
<dbReference type="Gene3D" id="2.70.20.10">
    <property type="entry name" value="Topoisomerase I, domain 3"/>
    <property type="match status" value="1"/>
</dbReference>
<evidence type="ECO:0000256" key="11">
    <source>
        <dbReference type="ARBA" id="ARBA00032235"/>
    </source>
</evidence>
<dbReference type="GO" id="GO:0003677">
    <property type="term" value="F:DNA binding"/>
    <property type="evidence" value="ECO:0007669"/>
    <property type="project" value="UniProtKB-KW"/>
</dbReference>
<evidence type="ECO:0000256" key="8">
    <source>
        <dbReference type="ARBA" id="ARBA00023235"/>
    </source>
</evidence>
<dbReference type="Gene3D" id="1.10.290.10">
    <property type="entry name" value="Topoisomerase I, domain 4"/>
    <property type="match status" value="1"/>
</dbReference>
<dbReference type="CDD" id="cd03362">
    <property type="entry name" value="TOPRIM_TopoIA_TopoIII"/>
    <property type="match status" value="1"/>
</dbReference>
<dbReference type="Gene3D" id="1.10.460.10">
    <property type="entry name" value="Topoisomerase I, domain 2"/>
    <property type="match status" value="1"/>
</dbReference>
<feature type="domain" description="Topo IA-type catalytic" evidence="15">
    <location>
        <begin position="155"/>
        <end position="614"/>
    </location>
</feature>
<dbReference type="SMART" id="SM00437">
    <property type="entry name" value="TOP1Ac"/>
    <property type="match status" value="1"/>
</dbReference>
<dbReference type="PRINTS" id="PR00417">
    <property type="entry name" value="PRTPISMRASEI"/>
</dbReference>
<keyword evidence="6" id="KW-0799">Topoisomerase</keyword>
<dbReference type="AlphaFoldDB" id="A0AA48GTL1"/>
<name>A0AA48GTL1_9BACT</name>
<comment type="similarity">
    <text evidence="2">Belongs to the type IA topoisomerase family.</text>
</comment>
<dbReference type="InterPro" id="IPR023406">
    <property type="entry name" value="Topo_IA_AS"/>
</dbReference>
<dbReference type="NCBIfam" id="TIGR01056">
    <property type="entry name" value="topB"/>
    <property type="match status" value="1"/>
</dbReference>
<evidence type="ECO:0000259" key="14">
    <source>
        <dbReference type="PROSITE" id="PS50880"/>
    </source>
</evidence>
<evidence type="ECO:0000256" key="10">
    <source>
        <dbReference type="ARBA" id="ARBA00031985"/>
    </source>
</evidence>
<keyword evidence="7" id="KW-0238">DNA-binding</keyword>
<dbReference type="EMBL" id="AP027081">
    <property type="protein sequence ID" value="BDU77367.1"/>
    <property type="molecule type" value="Genomic_DNA"/>
</dbReference>
<dbReference type="PANTHER" id="PTHR11390">
    <property type="entry name" value="PROKARYOTIC DNA TOPOISOMERASE"/>
    <property type="match status" value="1"/>
</dbReference>
<evidence type="ECO:0000256" key="3">
    <source>
        <dbReference type="ARBA" id="ARBA00012891"/>
    </source>
</evidence>
<dbReference type="Pfam" id="PF01131">
    <property type="entry name" value="Topoisom_bac"/>
    <property type="match status" value="1"/>
</dbReference>
<dbReference type="InterPro" id="IPR003601">
    <property type="entry name" value="Topo_IA_2"/>
</dbReference>
<dbReference type="InterPro" id="IPR013825">
    <property type="entry name" value="Topo_IA_cen_sub2"/>
</dbReference>
<dbReference type="InterPro" id="IPR013824">
    <property type="entry name" value="Topo_IA_cen_sub1"/>
</dbReference>
<dbReference type="PANTHER" id="PTHR11390:SF21">
    <property type="entry name" value="DNA TOPOISOMERASE 3-ALPHA"/>
    <property type="match status" value="1"/>
</dbReference>
<dbReference type="InterPro" id="IPR023405">
    <property type="entry name" value="Topo_IA_core_domain"/>
</dbReference>
<dbReference type="EC" id="5.6.2.1" evidence="3"/>
<dbReference type="PROSITE" id="PS50880">
    <property type="entry name" value="TOPRIM"/>
    <property type="match status" value="1"/>
</dbReference>
<dbReference type="InterPro" id="IPR034144">
    <property type="entry name" value="TOPRIM_TopoIII"/>
</dbReference>
<reference evidence="16" key="1">
    <citation type="journal article" date="2023" name="Int. J. Syst. Evol. Microbiol.">
        <title>Mesoterricola silvestris gen. nov., sp. nov., Mesoterricola sediminis sp. nov., Geothrix oryzae sp. nov., Geothrix edaphica sp. nov., Geothrix rubra sp. nov., and Geothrix limicola sp. nov., six novel members of Acidobacteriota isolated from soils.</title>
        <authorList>
            <person name="Itoh H."/>
            <person name="Sugisawa Y."/>
            <person name="Mise K."/>
            <person name="Xu Z."/>
            <person name="Kuniyasu M."/>
            <person name="Ushijima N."/>
            <person name="Kawano K."/>
            <person name="Kobayashi E."/>
            <person name="Shiratori Y."/>
            <person name="Masuda Y."/>
            <person name="Senoo K."/>
        </authorList>
    </citation>
    <scope>NUCLEOTIDE SEQUENCE</scope>
    <source>
        <strain evidence="16">W786</strain>
    </source>
</reference>
<evidence type="ECO:0000256" key="4">
    <source>
        <dbReference type="ARBA" id="ARBA00022723"/>
    </source>
</evidence>
<dbReference type="SMART" id="SM00493">
    <property type="entry name" value="TOPRIM"/>
    <property type="match status" value="1"/>
</dbReference>
<evidence type="ECO:0000259" key="15">
    <source>
        <dbReference type="PROSITE" id="PS52039"/>
    </source>
</evidence>
<evidence type="ECO:0000256" key="2">
    <source>
        <dbReference type="ARBA" id="ARBA00009446"/>
    </source>
</evidence>
<keyword evidence="8" id="KW-0413">Isomerase</keyword>
<dbReference type="Pfam" id="PF01751">
    <property type="entry name" value="Toprim"/>
    <property type="match status" value="1"/>
</dbReference>
<dbReference type="GO" id="GO:0006265">
    <property type="term" value="P:DNA topological change"/>
    <property type="evidence" value="ECO:0007669"/>
    <property type="project" value="InterPro"/>
</dbReference>
<feature type="compositionally biased region" description="Acidic residues" evidence="13">
    <location>
        <begin position="463"/>
        <end position="472"/>
    </location>
</feature>
<evidence type="ECO:0000256" key="6">
    <source>
        <dbReference type="ARBA" id="ARBA00023029"/>
    </source>
</evidence>
<dbReference type="Gene3D" id="3.40.50.140">
    <property type="match status" value="1"/>
</dbReference>
<dbReference type="InterPro" id="IPR000380">
    <property type="entry name" value="Topo_IA"/>
</dbReference>
<keyword evidence="17" id="KW-1185">Reference proteome</keyword>
<keyword evidence="4" id="KW-0479">Metal-binding</keyword>
<dbReference type="InterPro" id="IPR013497">
    <property type="entry name" value="Topo_IA_cen"/>
</dbReference>
<dbReference type="KEGG" id="msea:METESE_23250"/>
<evidence type="ECO:0000256" key="7">
    <source>
        <dbReference type="ARBA" id="ARBA00023125"/>
    </source>
</evidence>
<evidence type="ECO:0000256" key="1">
    <source>
        <dbReference type="ARBA" id="ARBA00000213"/>
    </source>
</evidence>
<evidence type="ECO:0000256" key="9">
    <source>
        <dbReference type="ARBA" id="ARBA00030003"/>
    </source>
</evidence>
<dbReference type="SMART" id="SM00436">
    <property type="entry name" value="TOP1Bc"/>
    <property type="match status" value="1"/>
</dbReference>
<proteinExistence type="inferred from homology"/>
<dbReference type="GO" id="GO:0006310">
    <property type="term" value="P:DNA recombination"/>
    <property type="evidence" value="ECO:0007669"/>
    <property type="project" value="TreeGrafter"/>
</dbReference>
<evidence type="ECO:0000313" key="16">
    <source>
        <dbReference type="EMBL" id="BDU77367.1"/>
    </source>
</evidence>
<evidence type="ECO:0000256" key="13">
    <source>
        <dbReference type="SAM" id="MobiDB-lite"/>
    </source>
</evidence>
<protein>
    <recommendedName>
        <fullName evidence="3">DNA topoisomerase</fullName>
        <ecNumber evidence="3">5.6.2.1</ecNumber>
    </recommendedName>
    <alternativeName>
        <fullName evidence="12">Omega-protein</fullName>
    </alternativeName>
    <alternativeName>
        <fullName evidence="11">Relaxing enzyme</fullName>
    </alternativeName>
    <alternativeName>
        <fullName evidence="9">Swivelase</fullName>
    </alternativeName>
    <alternativeName>
        <fullName evidence="10">Untwisting enzyme</fullName>
    </alternativeName>
</protein>
<dbReference type="PROSITE" id="PS00396">
    <property type="entry name" value="TOPO_IA_1"/>
    <property type="match status" value="1"/>
</dbReference>
<dbReference type="SUPFAM" id="SSF56712">
    <property type="entry name" value="Prokaryotic type I DNA topoisomerase"/>
    <property type="match status" value="1"/>
</dbReference>
<dbReference type="Proteomes" id="UP001228113">
    <property type="component" value="Chromosome"/>
</dbReference>
<dbReference type="InterPro" id="IPR003602">
    <property type="entry name" value="Topo_IA_DNA-bd_dom"/>
</dbReference>